<feature type="compositionally biased region" description="Polar residues" evidence="1">
    <location>
        <begin position="1583"/>
        <end position="1595"/>
    </location>
</feature>
<evidence type="ECO:0000256" key="1">
    <source>
        <dbReference type="SAM" id="MobiDB-lite"/>
    </source>
</evidence>
<dbReference type="PANTHER" id="PTHR33870">
    <property type="entry name" value="CARDIOMYOPATHY-ASSOCIATED PROTEIN"/>
    <property type="match status" value="1"/>
</dbReference>
<keyword evidence="2" id="KW-0472">Membrane</keyword>
<feature type="region of interest" description="Disordered" evidence="1">
    <location>
        <begin position="434"/>
        <end position="461"/>
    </location>
</feature>
<proteinExistence type="predicted"/>
<feature type="compositionally biased region" description="Acidic residues" evidence="1">
    <location>
        <begin position="330"/>
        <end position="347"/>
    </location>
</feature>
<feature type="compositionally biased region" description="Polar residues" evidence="1">
    <location>
        <begin position="260"/>
        <end position="272"/>
    </location>
</feature>
<organism evidence="3 4">
    <name type="scientific">Acacia crassicarpa</name>
    <name type="common">northern wattle</name>
    <dbReference type="NCBI Taxonomy" id="499986"/>
    <lineage>
        <taxon>Eukaryota</taxon>
        <taxon>Viridiplantae</taxon>
        <taxon>Streptophyta</taxon>
        <taxon>Embryophyta</taxon>
        <taxon>Tracheophyta</taxon>
        <taxon>Spermatophyta</taxon>
        <taxon>Magnoliopsida</taxon>
        <taxon>eudicotyledons</taxon>
        <taxon>Gunneridae</taxon>
        <taxon>Pentapetalae</taxon>
        <taxon>rosids</taxon>
        <taxon>fabids</taxon>
        <taxon>Fabales</taxon>
        <taxon>Fabaceae</taxon>
        <taxon>Caesalpinioideae</taxon>
        <taxon>mimosoid clade</taxon>
        <taxon>Acacieae</taxon>
        <taxon>Acacia</taxon>
    </lineage>
</organism>
<evidence type="ECO:0000313" key="3">
    <source>
        <dbReference type="EMBL" id="KAK4282049.1"/>
    </source>
</evidence>
<feature type="region of interest" description="Disordered" evidence="1">
    <location>
        <begin position="648"/>
        <end position="670"/>
    </location>
</feature>
<protein>
    <submittedName>
        <fullName evidence="3">Uncharacterized protein</fullName>
    </submittedName>
</protein>
<feature type="region of interest" description="Disordered" evidence="1">
    <location>
        <begin position="534"/>
        <end position="560"/>
    </location>
</feature>
<feature type="transmembrane region" description="Helical" evidence="2">
    <location>
        <begin position="21"/>
        <end position="42"/>
    </location>
</feature>
<name>A0AAE1TFT4_9FABA</name>
<evidence type="ECO:0000256" key="2">
    <source>
        <dbReference type="SAM" id="Phobius"/>
    </source>
</evidence>
<reference evidence="3" key="1">
    <citation type="submission" date="2023-10" db="EMBL/GenBank/DDBJ databases">
        <title>Chromosome-level genome of the transformable northern wattle, Acacia crassicarpa.</title>
        <authorList>
            <person name="Massaro I."/>
            <person name="Sinha N.R."/>
            <person name="Poethig S."/>
            <person name="Leichty A.R."/>
        </authorList>
    </citation>
    <scope>NUCLEOTIDE SEQUENCE</scope>
    <source>
        <strain evidence="3">Acra3RX</strain>
        <tissue evidence="3">Leaf</tissue>
    </source>
</reference>
<sequence length="1595" mass="175814">MASAMEIGVKMRKMLIISIRACYRSVCNHPFLVGALGFLIFLYRSFPFLFSILVSASPVLVCTAVLLGTLLSFGQPNTREIEKEEEVAHDISSFQTGFSEGATVIAEKDEGVVVKTHTESRGVVEERSIEEASLGEDRLRNIDESDNLISFALPVDEISQNFQNENQAREQMDRELCSFELENKKELHEEKSKVEGVSSDDDAIEKEYVFVQRVKDDIIDDEHEETVAELLQNLKGDQLEFLPNSSWKRVNNNEEEDSLDSGSDQAESSSPDASMADIMPMLEELHPLLDLETSQTAQPSHVESAASEKSQKSDDGSDQSDEETVNRIEVEEDGVDDHDDEEEEGGKEDESKSAIKWTEDDQKNLMDLGTSELERNQRLENLIARRRARKMMAEKNLIDFESSDLPFNVAPITTTRRNPFDQLDDSYAAMGLPPIPGSAPSNLQPRRNPFDIPYDPNEEKPDLKGDSFEQEFLTLNQKDSFFRRHESFSFRPSVLGATKHGKQTLSWKPFFVSEHLASEGTSYPSFQRQLSEVSETNLSSVQDTESMSSSDQDERKFDERDLSHETELISNIDHASECVEIGSLSSGEIDPVEMLQVHESNAHHDEVEIVLGGVENLSEMELYSETAGIAMHEELNAGEIETNLGRETVAEESNSRSSQFSLSEGTDNIPDETRVISARLQSGANNLLDSGVSVQDSMEQVNLQNISAGAEDNQNREPLYDSSPLTVGKVASFSSVSSDSATEFNDGAWPPAPAEVISDVKDKDDHVQEANTSCHEENHSGSSHLCMEVNDERCSGDTRDLNQHDVNAELASVALGFVEYNYSSASVPKVMQPVSVDSSLSSDVGSLNVETNTDLGHEQGQADLLHTHEQVQADILHTHEQVQADILHTHEQVQADLLHAESEVQKDNSDDLSSGYHMAFEKSEKSHSSHNESVEEGSVHYDEEPSRFDDGNTSEGVPNANEKLELVESYSLYKSSSNLSMSVSQDLQPLLEVEQVSVVHPNVSSEETGLVEKNSLNKEDIFEVEQDKDGKPDLMASHSQHIFSSDSSVSVPHELQPSPVAEQASPVHPIVPSVESEHAEKTLLQMEDMVEVEQDKLFLSNSFEQGNIDLHQDLDKVASSSLDFQNVQREVKPHSILDNDQPSIDNSLVAPSFSDHDENQKSCTVQVESTETRDQVLPPISFVTSDSSDTPGFKLPTDQVDSEVGLPGELVNEMQEILNSSAEGYRYLVTEENIKESDELKEIDEGFLSELDTVGDFGISDVGVSLHPVLLPEETTVRSAQVSSFSEDAAKNDREIPFLESRSLEDIDLAFKKLKEGVDVEKVTQPSAFQDQHTGDGLESLHPNLLSEENTVGDAQVSSLPRVTTESGQETPFLEARSLEDIDLAFKQLKEGVYVEKLIQPSSVQDQHTGDGAESLHPDLLPEENNVGDPQVSCLPKDTIEIGQEIPLVEARSLENIDSAIEQLKEGADVKKATLPSMEDLLSNDKSEEHVVANSDVQVVEAISQDDADISLEEISEGTPGELPKVLNMKDALADIEVKVVGSAKMAESCDVGSGADEPSKTSVVETQHAPASSSNIHHRRPGSSSSDSDTEITL</sequence>
<dbReference type="Proteomes" id="UP001293593">
    <property type="component" value="Unassembled WGS sequence"/>
</dbReference>
<feature type="compositionally biased region" description="Polar residues" evidence="1">
    <location>
        <begin position="651"/>
        <end position="666"/>
    </location>
</feature>
<accession>A0AAE1TFT4</accession>
<comment type="caution">
    <text evidence="3">The sequence shown here is derived from an EMBL/GenBank/DDBJ whole genome shotgun (WGS) entry which is preliminary data.</text>
</comment>
<feature type="region of interest" description="Disordered" evidence="1">
    <location>
        <begin position="294"/>
        <end position="369"/>
    </location>
</feature>
<keyword evidence="4" id="KW-1185">Reference proteome</keyword>
<feature type="compositionally biased region" description="Polar residues" evidence="1">
    <location>
        <begin position="534"/>
        <end position="550"/>
    </location>
</feature>
<feature type="compositionally biased region" description="Polar residues" evidence="1">
    <location>
        <begin position="1561"/>
        <end position="1576"/>
    </location>
</feature>
<dbReference type="EMBL" id="JAWXYG010000002">
    <property type="protein sequence ID" value="KAK4282049.1"/>
    <property type="molecule type" value="Genomic_DNA"/>
</dbReference>
<feature type="compositionally biased region" description="Basic and acidic residues" evidence="1">
    <location>
        <begin position="348"/>
        <end position="364"/>
    </location>
</feature>
<feature type="region of interest" description="Disordered" evidence="1">
    <location>
        <begin position="921"/>
        <end position="959"/>
    </location>
</feature>
<feature type="region of interest" description="Disordered" evidence="1">
    <location>
        <begin position="245"/>
        <end position="272"/>
    </location>
</feature>
<keyword evidence="2" id="KW-0812">Transmembrane</keyword>
<keyword evidence="2" id="KW-1133">Transmembrane helix</keyword>
<feature type="region of interest" description="Disordered" evidence="1">
    <location>
        <begin position="1547"/>
        <end position="1595"/>
    </location>
</feature>
<dbReference type="PANTHER" id="PTHR33870:SF4">
    <property type="entry name" value="CARDIOMYOPATHY-ASSOCIATED PROTEIN"/>
    <property type="match status" value="1"/>
</dbReference>
<feature type="compositionally biased region" description="Basic and acidic residues" evidence="1">
    <location>
        <begin position="921"/>
        <end position="950"/>
    </location>
</feature>
<evidence type="ECO:0000313" key="4">
    <source>
        <dbReference type="Proteomes" id="UP001293593"/>
    </source>
</evidence>
<gene>
    <name evidence="3" type="ORF">QN277_013471</name>
</gene>